<reference evidence="3" key="1">
    <citation type="submission" date="2014-02" db="EMBL/GenBank/DDBJ databases">
        <authorList>
            <person name="Genoscope - CEA"/>
        </authorList>
    </citation>
    <scope>NUCLEOTIDE SEQUENCE</scope>
    <source>
        <strain evidence="3">LS3</strain>
    </source>
</reference>
<dbReference type="InterPro" id="IPR029071">
    <property type="entry name" value="Ubiquitin-like_domsf"/>
</dbReference>
<dbReference type="AlphaFoldDB" id="A0A060TCC5"/>
<feature type="region of interest" description="Disordered" evidence="1">
    <location>
        <begin position="67"/>
        <end position="96"/>
    </location>
</feature>
<dbReference type="Pfam" id="PF11976">
    <property type="entry name" value="Rad60-SLD"/>
    <property type="match status" value="1"/>
</dbReference>
<dbReference type="EMBL" id="HG937692">
    <property type="protein sequence ID" value="CDP36861.1"/>
    <property type="molecule type" value="Genomic_DNA"/>
</dbReference>
<sequence>MSEEIKNDVKPEGSSEHVNVRVTDNSTEIFFKLKRTTALRKVMDAFSKRTGKDMRSLRFLYDGERVNEADTPGSVSNETAQKLPTRSLNTQLTNLA</sequence>
<dbReference type="PhylomeDB" id="A0A060TCC5"/>
<dbReference type="InterPro" id="IPR022617">
    <property type="entry name" value="Rad60/SUMO-like_dom"/>
</dbReference>
<reference evidence="3" key="2">
    <citation type="submission" date="2014-06" db="EMBL/GenBank/DDBJ databases">
        <title>The complete genome of Blastobotrys (Arxula) adeninivorans LS3 - a yeast of biotechnological interest.</title>
        <authorList>
            <person name="Kunze G."/>
            <person name="Gaillardin C."/>
            <person name="Czernicka M."/>
            <person name="Durrens P."/>
            <person name="Martin T."/>
            <person name="Boer E."/>
            <person name="Gabaldon T."/>
            <person name="Cruz J."/>
            <person name="Talla E."/>
            <person name="Marck C."/>
            <person name="Goffeau A."/>
            <person name="Barbe V."/>
            <person name="Baret P."/>
            <person name="Baronian K."/>
            <person name="Beier S."/>
            <person name="Bleykasten C."/>
            <person name="Bode R."/>
            <person name="Casaregola S."/>
            <person name="Despons L."/>
            <person name="Fairhead C."/>
            <person name="Giersberg M."/>
            <person name="Gierski P."/>
            <person name="Hahnel U."/>
            <person name="Hartmann A."/>
            <person name="Jankowska D."/>
            <person name="Jubin C."/>
            <person name="Jung P."/>
            <person name="Lafontaine I."/>
            <person name="Leh-Louis V."/>
            <person name="Lemaire M."/>
            <person name="Marcet-Houben M."/>
            <person name="Mascher M."/>
            <person name="Morel G."/>
            <person name="Richard G.-F."/>
            <person name="Riechen J."/>
            <person name="Sacerdot C."/>
            <person name="Sarkar A."/>
            <person name="Savel G."/>
            <person name="Schacherer J."/>
            <person name="Sherman D."/>
            <person name="Straub M.-L."/>
            <person name="Stein N."/>
            <person name="Thierry A."/>
            <person name="Trautwein-Schult A."/>
            <person name="Westhof E."/>
            <person name="Worch S."/>
            <person name="Dujon B."/>
            <person name="Souciet J.-L."/>
            <person name="Wincker P."/>
            <person name="Scholz U."/>
            <person name="Neuveglise N."/>
        </authorList>
    </citation>
    <scope>NUCLEOTIDE SEQUENCE</scope>
    <source>
        <strain evidence="3">LS3</strain>
    </source>
</reference>
<protein>
    <submittedName>
        <fullName evidence="3">ARAD1B22704p</fullName>
    </submittedName>
</protein>
<feature type="compositionally biased region" description="Polar residues" evidence="1">
    <location>
        <begin position="73"/>
        <end position="96"/>
    </location>
</feature>
<dbReference type="PANTHER" id="PTHR10562">
    <property type="entry name" value="SMALL UBIQUITIN-RELATED MODIFIER"/>
    <property type="match status" value="1"/>
</dbReference>
<organism evidence="3">
    <name type="scientific">Blastobotrys adeninivorans</name>
    <name type="common">Yeast</name>
    <name type="synonym">Arxula adeninivorans</name>
    <dbReference type="NCBI Taxonomy" id="409370"/>
    <lineage>
        <taxon>Eukaryota</taxon>
        <taxon>Fungi</taxon>
        <taxon>Dikarya</taxon>
        <taxon>Ascomycota</taxon>
        <taxon>Saccharomycotina</taxon>
        <taxon>Dipodascomycetes</taxon>
        <taxon>Dipodascales</taxon>
        <taxon>Trichomonascaceae</taxon>
        <taxon>Blastobotrys</taxon>
    </lineage>
</organism>
<feature type="domain" description="Rad60/SUMO-like" evidence="2">
    <location>
        <begin position="20"/>
        <end position="75"/>
    </location>
</feature>
<proteinExistence type="predicted"/>
<accession>A0A060TCC5</accession>
<evidence type="ECO:0000256" key="1">
    <source>
        <dbReference type="SAM" id="MobiDB-lite"/>
    </source>
</evidence>
<gene>
    <name evidence="3" type="ORF">GNLVRS02_ARAD1B22704g</name>
</gene>
<name>A0A060TCC5_BLAAD</name>
<dbReference type="Gene3D" id="3.10.20.90">
    <property type="entry name" value="Phosphatidylinositol 3-kinase Catalytic Subunit, Chain A, domain 1"/>
    <property type="match status" value="1"/>
</dbReference>
<dbReference type="SUPFAM" id="SSF54236">
    <property type="entry name" value="Ubiquitin-like"/>
    <property type="match status" value="1"/>
</dbReference>
<evidence type="ECO:0000259" key="2">
    <source>
        <dbReference type="Pfam" id="PF11976"/>
    </source>
</evidence>
<evidence type="ECO:0000313" key="3">
    <source>
        <dbReference type="EMBL" id="CDP36861.1"/>
    </source>
</evidence>